<sequence length="25" mass="2806">MITKYDITGLTFPLSSGGTMLWQNM</sequence>
<evidence type="ECO:0000313" key="1">
    <source>
        <dbReference type="EMBL" id="JAH53269.1"/>
    </source>
</evidence>
<dbReference type="AlphaFoldDB" id="A0A0E9THY6"/>
<name>A0A0E9THY6_ANGAN</name>
<reference evidence="1" key="1">
    <citation type="submission" date="2014-11" db="EMBL/GenBank/DDBJ databases">
        <authorList>
            <person name="Amaro Gonzalez C."/>
        </authorList>
    </citation>
    <scope>NUCLEOTIDE SEQUENCE</scope>
</reference>
<accession>A0A0E9THY6</accession>
<dbReference type="EMBL" id="GBXM01055308">
    <property type="protein sequence ID" value="JAH53269.1"/>
    <property type="molecule type" value="Transcribed_RNA"/>
</dbReference>
<protein>
    <submittedName>
        <fullName evidence="1">Uncharacterized protein</fullName>
    </submittedName>
</protein>
<reference evidence="1" key="2">
    <citation type="journal article" date="2015" name="Fish Shellfish Immunol.">
        <title>Early steps in the European eel (Anguilla anguilla)-Vibrio vulnificus interaction in the gills: Role of the RtxA13 toxin.</title>
        <authorList>
            <person name="Callol A."/>
            <person name="Pajuelo D."/>
            <person name="Ebbesson L."/>
            <person name="Teles M."/>
            <person name="MacKenzie S."/>
            <person name="Amaro C."/>
        </authorList>
    </citation>
    <scope>NUCLEOTIDE SEQUENCE</scope>
</reference>
<proteinExistence type="predicted"/>
<organism evidence="1">
    <name type="scientific">Anguilla anguilla</name>
    <name type="common">European freshwater eel</name>
    <name type="synonym">Muraena anguilla</name>
    <dbReference type="NCBI Taxonomy" id="7936"/>
    <lineage>
        <taxon>Eukaryota</taxon>
        <taxon>Metazoa</taxon>
        <taxon>Chordata</taxon>
        <taxon>Craniata</taxon>
        <taxon>Vertebrata</taxon>
        <taxon>Euteleostomi</taxon>
        <taxon>Actinopterygii</taxon>
        <taxon>Neopterygii</taxon>
        <taxon>Teleostei</taxon>
        <taxon>Anguilliformes</taxon>
        <taxon>Anguillidae</taxon>
        <taxon>Anguilla</taxon>
    </lineage>
</organism>